<dbReference type="SMART" id="SM00382">
    <property type="entry name" value="AAA"/>
    <property type="match status" value="1"/>
</dbReference>
<dbReference type="GO" id="GO:0016887">
    <property type="term" value="F:ATP hydrolysis activity"/>
    <property type="evidence" value="ECO:0007669"/>
    <property type="project" value="InterPro"/>
</dbReference>
<dbReference type="InterPro" id="IPR017871">
    <property type="entry name" value="ABC_transporter-like_CS"/>
</dbReference>
<evidence type="ECO:0000256" key="2">
    <source>
        <dbReference type="ARBA" id="ARBA00022448"/>
    </source>
</evidence>
<evidence type="ECO:0000256" key="3">
    <source>
        <dbReference type="ARBA" id="ARBA00022741"/>
    </source>
</evidence>
<dbReference type="GO" id="GO:0005886">
    <property type="term" value="C:plasma membrane"/>
    <property type="evidence" value="ECO:0007669"/>
    <property type="project" value="UniProtKB-SubCell"/>
</dbReference>
<keyword evidence="4 7" id="KW-0067">ATP-binding</keyword>
<dbReference type="SUPFAM" id="SSF52540">
    <property type="entry name" value="P-loop containing nucleoside triphosphate hydrolases"/>
    <property type="match status" value="1"/>
</dbReference>
<dbReference type="EMBL" id="SZPZ01000004">
    <property type="protein sequence ID" value="TKK77003.1"/>
    <property type="molecule type" value="Genomic_DNA"/>
</dbReference>
<dbReference type="InterPro" id="IPR050763">
    <property type="entry name" value="ABC_transporter_ATP-binding"/>
</dbReference>
<dbReference type="InterPro" id="IPR003593">
    <property type="entry name" value="AAA+_ATPase"/>
</dbReference>
<dbReference type="OrthoDB" id="5193808at2"/>
<comment type="caution">
    <text evidence="7">The sequence shown here is derived from an EMBL/GenBank/DDBJ whole genome shotgun (WGS) entry which is preliminary data.</text>
</comment>
<keyword evidence="3" id="KW-0547">Nucleotide-binding</keyword>
<keyword evidence="5" id="KW-0046">Antibiotic resistance</keyword>
<name>A0A4V5UY11_9ACTN</name>
<sequence>MSVDRLTKYYGDFAAVDGISFEIPAGQVVAVLGPNGAGKTTTLEILEGFADATTGQVSVLGKDPRRGGRAWRSRIGLVLQSTSLETEPTVAELLTLFARLYPNPRPIREVLELIDLTAEAKVRIGTLSGGQQRRVDLGLAMIGNPELLFLDEPTTGLDPEARRRCWASIERLNGSGTTILLTTHYLDEADKLADRVLVLSAGRLVADMTPTAMRASSGVSFVRLPLPPGVPLPPDLARHVTGQELALQTDQVVPVLAELISWADQSGVGLTGLEVGPPSLEDVYLAITGKEPVHV</sequence>
<reference evidence="7 8" key="1">
    <citation type="submission" date="2019-04" db="EMBL/GenBank/DDBJ databases">
        <title>Kribbella sp. NEAU-THZ 27 nov., a novel actinomycete isolated from soil.</title>
        <authorList>
            <person name="Duan L."/>
        </authorList>
    </citation>
    <scope>NUCLEOTIDE SEQUENCE [LARGE SCALE GENOMIC DNA]</scope>
    <source>
        <strain evidence="8">NEAU-THZ27</strain>
    </source>
</reference>
<dbReference type="GO" id="GO:0005524">
    <property type="term" value="F:ATP binding"/>
    <property type="evidence" value="ECO:0007669"/>
    <property type="project" value="UniProtKB-KW"/>
</dbReference>
<dbReference type="Pfam" id="PF00005">
    <property type="entry name" value="ABC_tran"/>
    <property type="match status" value="1"/>
</dbReference>
<dbReference type="PANTHER" id="PTHR42711:SF17">
    <property type="entry name" value="ABC TRANSPORTER ATP-BINDING PROTEIN"/>
    <property type="match status" value="1"/>
</dbReference>
<accession>A0A4V5UY11</accession>
<dbReference type="InterPro" id="IPR003439">
    <property type="entry name" value="ABC_transporter-like_ATP-bd"/>
</dbReference>
<proteinExistence type="predicted"/>
<feature type="domain" description="ABC transporter" evidence="6">
    <location>
        <begin position="1"/>
        <end position="226"/>
    </location>
</feature>
<dbReference type="PANTHER" id="PTHR42711">
    <property type="entry name" value="ABC TRANSPORTER ATP-BINDING PROTEIN"/>
    <property type="match status" value="1"/>
</dbReference>
<dbReference type="PROSITE" id="PS50893">
    <property type="entry name" value="ABC_TRANSPORTER_2"/>
    <property type="match status" value="1"/>
</dbReference>
<evidence type="ECO:0000256" key="1">
    <source>
        <dbReference type="ARBA" id="ARBA00004202"/>
    </source>
</evidence>
<dbReference type="PROSITE" id="PS00211">
    <property type="entry name" value="ABC_TRANSPORTER_1"/>
    <property type="match status" value="1"/>
</dbReference>
<evidence type="ECO:0000259" key="6">
    <source>
        <dbReference type="PROSITE" id="PS50893"/>
    </source>
</evidence>
<evidence type="ECO:0000256" key="5">
    <source>
        <dbReference type="ARBA" id="ARBA00023251"/>
    </source>
</evidence>
<evidence type="ECO:0000313" key="7">
    <source>
        <dbReference type="EMBL" id="TKK77003.1"/>
    </source>
</evidence>
<dbReference type="Gene3D" id="3.40.50.300">
    <property type="entry name" value="P-loop containing nucleotide triphosphate hydrolases"/>
    <property type="match status" value="1"/>
</dbReference>
<dbReference type="GO" id="GO:0046677">
    <property type="term" value="P:response to antibiotic"/>
    <property type="evidence" value="ECO:0007669"/>
    <property type="project" value="UniProtKB-KW"/>
</dbReference>
<dbReference type="InterPro" id="IPR027417">
    <property type="entry name" value="P-loop_NTPase"/>
</dbReference>
<dbReference type="AlphaFoldDB" id="A0A4V5UY11"/>
<evidence type="ECO:0000313" key="8">
    <source>
        <dbReference type="Proteomes" id="UP000305836"/>
    </source>
</evidence>
<organism evidence="7 8">
    <name type="scientific">Kribbella jiaozuonensis</name>
    <dbReference type="NCBI Taxonomy" id="2575441"/>
    <lineage>
        <taxon>Bacteria</taxon>
        <taxon>Bacillati</taxon>
        <taxon>Actinomycetota</taxon>
        <taxon>Actinomycetes</taxon>
        <taxon>Propionibacteriales</taxon>
        <taxon>Kribbellaceae</taxon>
        <taxon>Kribbella</taxon>
    </lineage>
</organism>
<keyword evidence="8" id="KW-1185">Reference proteome</keyword>
<evidence type="ECO:0000256" key="4">
    <source>
        <dbReference type="ARBA" id="ARBA00022840"/>
    </source>
</evidence>
<gene>
    <name evidence="7" type="ORF">FDA38_29060</name>
</gene>
<protein>
    <submittedName>
        <fullName evidence="7">ABC transporter ATP-binding protein</fullName>
    </submittedName>
</protein>
<dbReference type="Proteomes" id="UP000305836">
    <property type="component" value="Unassembled WGS sequence"/>
</dbReference>
<comment type="subcellular location">
    <subcellularLocation>
        <location evidence="1">Cell membrane</location>
        <topology evidence="1">Peripheral membrane protein</topology>
    </subcellularLocation>
</comment>
<keyword evidence="2" id="KW-0813">Transport</keyword>